<feature type="chain" id="PRO_5041941326" description="TRP C-terminal domain-containing protein" evidence="3">
    <location>
        <begin position="28"/>
        <end position="653"/>
    </location>
</feature>
<keyword evidence="3" id="KW-0732">Signal</keyword>
<feature type="signal peptide" evidence="3">
    <location>
        <begin position="1"/>
        <end position="27"/>
    </location>
</feature>
<name>A0AAD6Y522_9AGAR</name>
<keyword evidence="2" id="KW-0472">Membrane</keyword>
<keyword evidence="2" id="KW-0812">Transmembrane</keyword>
<feature type="region of interest" description="Disordered" evidence="1">
    <location>
        <begin position="628"/>
        <end position="653"/>
    </location>
</feature>
<feature type="transmembrane region" description="Helical" evidence="2">
    <location>
        <begin position="593"/>
        <end position="618"/>
    </location>
</feature>
<proteinExistence type="predicted"/>
<dbReference type="AlphaFoldDB" id="A0AAD6Y522"/>
<dbReference type="PANTHER" id="PTHR31145">
    <property type="entry name" value="INTEGRAL MEMBRANE PROTEIN (AFU_ORTHOLOGUE AFUA_7G01610)"/>
    <property type="match status" value="1"/>
</dbReference>
<protein>
    <recommendedName>
        <fullName evidence="4">TRP C-terminal domain-containing protein</fullName>
    </recommendedName>
</protein>
<feature type="transmembrane region" description="Helical" evidence="2">
    <location>
        <begin position="351"/>
        <end position="376"/>
    </location>
</feature>
<evidence type="ECO:0000256" key="3">
    <source>
        <dbReference type="SAM" id="SignalP"/>
    </source>
</evidence>
<dbReference type="GO" id="GO:0055085">
    <property type="term" value="P:transmembrane transport"/>
    <property type="evidence" value="ECO:0007669"/>
    <property type="project" value="TreeGrafter"/>
</dbReference>
<reference evidence="5" key="1">
    <citation type="submission" date="2023-03" db="EMBL/GenBank/DDBJ databases">
        <title>Massive genome expansion in bonnet fungi (Mycena s.s.) driven by repeated elements and novel gene families across ecological guilds.</title>
        <authorList>
            <consortium name="Lawrence Berkeley National Laboratory"/>
            <person name="Harder C.B."/>
            <person name="Miyauchi S."/>
            <person name="Viragh M."/>
            <person name="Kuo A."/>
            <person name="Thoen E."/>
            <person name="Andreopoulos B."/>
            <person name="Lu D."/>
            <person name="Skrede I."/>
            <person name="Drula E."/>
            <person name="Henrissat B."/>
            <person name="Morin E."/>
            <person name="Kohler A."/>
            <person name="Barry K."/>
            <person name="LaButti K."/>
            <person name="Morin E."/>
            <person name="Salamov A."/>
            <person name="Lipzen A."/>
            <person name="Mereny Z."/>
            <person name="Hegedus B."/>
            <person name="Baldrian P."/>
            <person name="Stursova M."/>
            <person name="Weitz H."/>
            <person name="Taylor A."/>
            <person name="Grigoriev I.V."/>
            <person name="Nagy L.G."/>
            <person name="Martin F."/>
            <person name="Kauserud H."/>
        </authorList>
    </citation>
    <scope>NUCLEOTIDE SEQUENCE</scope>
    <source>
        <strain evidence="5">9144</strain>
    </source>
</reference>
<dbReference type="EMBL" id="JARJCW010000097">
    <property type="protein sequence ID" value="KAJ7194530.1"/>
    <property type="molecule type" value="Genomic_DNA"/>
</dbReference>
<dbReference type="InterPro" id="IPR040241">
    <property type="entry name" value="TRP_Flc/Pkd2-like"/>
</dbReference>
<feature type="domain" description="TRP C-terminal" evidence="4">
    <location>
        <begin position="335"/>
        <end position="622"/>
    </location>
</feature>
<keyword evidence="2" id="KW-1133">Transmembrane helix</keyword>
<organism evidence="5 6">
    <name type="scientific">Mycena pura</name>
    <dbReference type="NCBI Taxonomy" id="153505"/>
    <lineage>
        <taxon>Eukaryota</taxon>
        <taxon>Fungi</taxon>
        <taxon>Dikarya</taxon>
        <taxon>Basidiomycota</taxon>
        <taxon>Agaricomycotina</taxon>
        <taxon>Agaricomycetes</taxon>
        <taxon>Agaricomycetidae</taxon>
        <taxon>Agaricales</taxon>
        <taxon>Marasmiineae</taxon>
        <taxon>Mycenaceae</taxon>
        <taxon>Mycena</taxon>
    </lineage>
</organism>
<evidence type="ECO:0000313" key="6">
    <source>
        <dbReference type="Proteomes" id="UP001219525"/>
    </source>
</evidence>
<gene>
    <name evidence="5" type="ORF">GGX14DRAFT_475983</name>
</gene>
<evidence type="ECO:0000313" key="5">
    <source>
        <dbReference type="EMBL" id="KAJ7194530.1"/>
    </source>
</evidence>
<feature type="transmembrane region" description="Helical" evidence="2">
    <location>
        <begin position="540"/>
        <end position="558"/>
    </location>
</feature>
<evidence type="ECO:0000256" key="2">
    <source>
        <dbReference type="SAM" id="Phobius"/>
    </source>
</evidence>
<dbReference type="Proteomes" id="UP001219525">
    <property type="component" value="Unassembled WGS sequence"/>
</dbReference>
<feature type="transmembrane region" description="Helical" evidence="2">
    <location>
        <begin position="488"/>
        <end position="511"/>
    </location>
</feature>
<dbReference type="InterPro" id="IPR010308">
    <property type="entry name" value="TRP_C"/>
</dbReference>
<keyword evidence="6" id="KW-1185">Reference proteome</keyword>
<feature type="transmembrane region" description="Helical" evidence="2">
    <location>
        <begin position="456"/>
        <end position="476"/>
    </location>
</feature>
<sequence length="653" mass="70079">MRRRCGRLPPSMASAFMSLLLALPVFADPATLSFQDCFSGNVSNKLTVDQVYAQVLNSEQLGTYLNLTVLGNSEQDIHGFADSSTSLATLFTTTTILTLNVWTNSSYLCDTLRPPSPLTPLTNDTACVPAGLFALSTSIPWGPDRALTTLDTRLRAVDPFSAELLCVSVSTSPLDPSLGSPYGLAHAIFWATVALAILYWIVVGTARIISAWGRGIHRPGRSLWARAQSAGFILASAISGERFAASPALMRFSTPCLRDVLFHTQWCAALAMVAVQWPPFIYITLTDNVHWNPLATLPYNPPSNFSGQLADPTSPIFIDPNVPNTLFTLPANATSGISMFAYTVGVRRQDLFGICIILFLGIVAATIVLSSIVWLLDFVGSVISGAVSQPAGRRARSPGPKELETVAHNEESKSAIFRPASRLTLSGGGGAPSRKAWYRARTDISSFHWSVLHGNLVRILVIFHLPLTIFAAHEMVQPAAVASVRARALAGLSFAVLSVLVPALLVVRVTLTTTNKLYDETRTLLALGPLYNHYRHGSQLFASLLFATNLVFGVVIGVGQNSGTAQAIVILVVEVVAALVTSIWLPWGSGASMGLISFLFCVARIVVAVLLVILTPAVHIDRRRRRGVGGVRDSRHPSAGLPCAGANAPRQNH</sequence>
<feature type="transmembrane region" description="Helical" evidence="2">
    <location>
        <begin position="565"/>
        <end position="587"/>
    </location>
</feature>
<evidence type="ECO:0000259" key="4">
    <source>
        <dbReference type="Pfam" id="PF06011"/>
    </source>
</evidence>
<accession>A0AAD6Y522</accession>
<dbReference type="PANTHER" id="PTHR31145:SF6">
    <property type="entry name" value="INTEGRAL MEMBRANE PROTEIN (AFU_ORTHOLOGUE AFUA_7G01610)"/>
    <property type="match status" value="1"/>
</dbReference>
<dbReference type="GO" id="GO:0016020">
    <property type="term" value="C:membrane"/>
    <property type="evidence" value="ECO:0007669"/>
    <property type="project" value="TreeGrafter"/>
</dbReference>
<evidence type="ECO:0000256" key="1">
    <source>
        <dbReference type="SAM" id="MobiDB-lite"/>
    </source>
</evidence>
<feature type="transmembrane region" description="Helical" evidence="2">
    <location>
        <begin position="187"/>
        <end position="209"/>
    </location>
</feature>
<dbReference type="Pfam" id="PF06011">
    <property type="entry name" value="TRP"/>
    <property type="match status" value="1"/>
</dbReference>
<comment type="caution">
    <text evidence="5">The sequence shown here is derived from an EMBL/GenBank/DDBJ whole genome shotgun (WGS) entry which is preliminary data.</text>
</comment>